<protein>
    <submittedName>
        <fullName evidence="1">Uncharacterized protein</fullName>
    </submittedName>
</protein>
<comment type="caution">
    <text evidence="1">The sequence shown here is derived from an EMBL/GenBank/DDBJ whole genome shotgun (WGS) entry which is preliminary data.</text>
</comment>
<dbReference type="AlphaFoldDB" id="A0A1G2QK50"/>
<evidence type="ECO:0000313" key="2">
    <source>
        <dbReference type="Proteomes" id="UP000177090"/>
    </source>
</evidence>
<accession>A0A1G2QK50</accession>
<dbReference type="EMBL" id="MHTL01000006">
    <property type="protein sequence ID" value="OHA60926.1"/>
    <property type="molecule type" value="Genomic_DNA"/>
</dbReference>
<dbReference type="Proteomes" id="UP000177090">
    <property type="component" value="Unassembled WGS sequence"/>
</dbReference>
<organism evidence="1 2">
    <name type="scientific">Candidatus Vogelbacteria bacterium RIFOXYD1_FULL_51_18</name>
    <dbReference type="NCBI Taxonomy" id="1802440"/>
    <lineage>
        <taxon>Bacteria</taxon>
        <taxon>Candidatus Vogeliibacteriota</taxon>
    </lineage>
</organism>
<proteinExistence type="predicted"/>
<name>A0A1G2QK50_9BACT</name>
<evidence type="ECO:0000313" key="1">
    <source>
        <dbReference type="EMBL" id="OHA60926.1"/>
    </source>
</evidence>
<gene>
    <name evidence="1" type="ORF">A2569_00165</name>
</gene>
<reference evidence="1 2" key="1">
    <citation type="journal article" date="2016" name="Nat. Commun.">
        <title>Thousands of microbial genomes shed light on interconnected biogeochemical processes in an aquifer system.</title>
        <authorList>
            <person name="Anantharaman K."/>
            <person name="Brown C.T."/>
            <person name="Hug L.A."/>
            <person name="Sharon I."/>
            <person name="Castelle C.J."/>
            <person name="Probst A.J."/>
            <person name="Thomas B.C."/>
            <person name="Singh A."/>
            <person name="Wilkins M.J."/>
            <person name="Karaoz U."/>
            <person name="Brodie E.L."/>
            <person name="Williams K.H."/>
            <person name="Hubbard S.S."/>
            <person name="Banfield J.F."/>
        </authorList>
    </citation>
    <scope>NUCLEOTIDE SEQUENCE [LARGE SCALE GENOMIC DNA]</scope>
</reference>
<sequence>MRYASLRMMELAPRGIKLWWWLTQEARSSVEKTPVLTQVFDVLEKGKMCAELLEVKIRYASVPQTEPCYTNEEQGALALKTICVKAEAVDLAGAIPFCTYSTSG</sequence>